<feature type="domain" description="HTH lysR-type" evidence="5">
    <location>
        <begin position="1"/>
        <end position="58"/>
    </location>
</feature>
<dbReference type="InterPro" id="IPR000847">
    <property type="entry name" value="LysR_HTH_N"/>
</dbReference>
<dbReference type="Gene3D" id="3.40.190.290">
    <property type="match status" value="1"/>
</dbReference>
<name>A0A161WX78_9BACI</name>
<accession>A0A161WX78</accession>
<keyword evidence="4" id="KW-0804">Transcription</keyword>
<dbReference type="SUPFAM" id="SSF53850">
    <property type="entry name" value="Periplasmic binding protein-like II"/>
    <property type="match status" value="1"/>
</dbReference>
<dbReference type="GO" id="GO:0003700">
    <property type="term" value="F:DNA-binding transcription factor activity"/>
    <property type="evidence" value="ECO:0007669"/>
    <property type="project" value="InterPro"/>
</dbReference>
<reference evidence="6 7" key="1">
    <citation type="submission" date="2016-10" db="EMBL/GenBank/DDBJ databases">
        <title>The whole genome sequencing and assembly of Aeribacillus pallidus KCTC3564 strain.</title>
        <authorList>
            <person name="Lee Y.-J."/>
            <person name="Park M.-K."/>
            <person name="Yi H."/>
            <person name="Bahn Y.-S."/>
            <person name="Kim J.F."/>
            <person name="Lee D.-W."/>
        </authorList>
    </citation>
    <scope>NUCLEOTIDE SEQUENCE [LARGE SCALE GENOMIC DNA]</scope>
    <source>
        <strain evidence="6 7">KCTC3564</strain>
    </source>
</reference>
<keyword evidence="3" id="KW-0238">DNA-binding</keyword>
<proteinExistence type="inferred from homology"/>
<dbReference type="PRINTS" id="PR00039">
    <property type="entry name" value="HTHLYSR"/>
</dbReference>
<comment type="similarity">
    <text evidence="1">Belongs to the LysR transcriptional regulatory family.</text>
</comment>
<dbReference type="AlphaFoldDB" id="A0A161WX78"/>
<evidence type="ECO:0000256" key="4">
    <source>
        <dbReference type="ARBA" id="ARBA00023163"/>
    </source>
</evidence>
<evidence type="ECO:0000259" key="5">
    <source>
        <dbReference type="PROSITE" id="PS50931"/>
    </source>
</evidence>
<dbReference type="PROSITE" id="PS50931">
    <property type="entry name" value="HTH_LYSR"/>
    <property type="match status" value="1"/>
</dbReference>
<evidence type="ECO:0000256" key="3">
    <source>
        <dbReference type="ARBA" id="ARBA00023125"/>
    </source>
</evidence>
<dbReference type="GO" id="GO:0003677">
    <property type="term" value="F:DNA binding"/>
    <property type="evidence" value="ECO:0007669"/>
    <property type="project" value="UniProtKB-KW"/>
</dbReference>
<dbReference type="Gene3D" id="1.10.10.10">
    <property type="entry name" value="Winged helix-like DNA-binding domain superfamily/Winged helix DNA-binding domain"/>
    <property type="match status" value="1"/>
</dbReference>
<dbReference type="KEGG" id="apak:AP3564_01035"/>
<dbReference type="GO" id="GO:0005829">
    <property type="term" value="C:cytosol"/>
    <property type="evidence" value="ECO:0007669"/>
    <property type="project" value="TreeGrafter"/>
</dbReference>
<dbReference type="SUPFAM" id="SSF46785">
    <property type="entry name" value="Winged helix' DNA-binding domain"/>
    <property type="match status" value="1"/>
</dbReference>
<dbReference type="InterPro" id="IPR036390">
    <property type="entry name" value="WH_DNA-bd_sf"/>
</dbReference>
<dbReference type="InterPro" id="IPR005119">
    <property type="entry name" value="LysR_subst-bd"/>
</dbReference>
<dbReference type="Proteomes" id="UP000214606">
    <property type="component" value="Chromosome"/>
</dbReference>
<dbReference type="Pfam" id="PF03466">
    <property type="entry name" value="LysR_substrate"/>
    <property type="match status" value="1"/>
</dbReference>
<dbReference type="PANTHER" id="PTHR30419">
    <property type="entry name" value="HTH-TYPE TRANSCRIPTIONAL REGULATOR YBHD"/>
    <property type="match status" value="1"/>
</dbReference>
<accession>A0A223E1L2</accession>
<dbReference type="Pfam" id="PF00126">
    <property type="entry name" value="HTH_1"/>
    <property type="match status" value="1"/>
</dbReference>
<organism evidence="6 7">
    <name type="scientific">Aeribacillus pallidus</name>
    <dbReference type="NCBI Taxonomy" id="33936"/>
    <lineage>
        <taxon>Bacteria</taxon>
        <taxon>Bacillati</taxon>
        <taxon>Bacillota</taxon>
        <taxon>Bacilli</taxon>
        <taxon>Bacillales</taxon>
        <taxon>Bacillaceae</taxon>
        <taxon>Aeribacillus</taxon>
    </lineage>
</organism>
<dbReference type="EMBL" id="CP017703">
    <property type="protein sequence ID" value="ASS89035.1"/>
    <property type="molecule type" value="Genomic_DNA"/>
</dbReference>
<evidence type="ECO:0000256" key="2">
    <source>
        <dbReference type="ARBA" id="ARBA00023015"/>
    </source>
</evidence>
<keyword evidence="2" id="KW-0805">Transcription regulation</keyword>
<dbReference type="PANTHER" id="PTHR30419:SF8">
    <property type="entry name" value="NITROGEN ASSIMILATION TRANSCRIPTIONAL ACTIVATOR-RELATED"/>
    <property type="match status" value="1"/>
</dbReference>
<protein>
    <submittedName>
        <fullName evidence="6">LysR family transcriptional regulator</fullName>
    </submittedName>
</protein>
<dbReference type="FunFam" id="1.10.10.10:FF:000001">
    <property type="entry name" value="LysR family transcriptional regulator"/>
    <property type="match status" value="1"/>
</dbReference>
<evidence type="ECO:0000313" key="6">
    <source>
        <dbReference type="EMBL" id="ASS89035.1"/>
    </source>
</evidence>
<sequence length="292" mass="33233">MELRDIQSFIEVANHQSFTKAAEHSYLSQPSLSKAVKKLEEEFHMELLERSTRHIQLTDAGKVVYEQGKKLMNILEETKMLLDELANVAIGEIKIGIPPLIGTLFFPSIAGNFHQQYPNVKLELVEVGARVVEQLVEEGEIDVGIVVLPVDESIFHISSFFTDEFVLFIHKDHSLACKQRVSVKELEKESFILFAKNFTLHEFIINTCKNSGFTPNIAYESSQWDLILELVSSKMGITLLPKVIGGKQNNPDIVIIPLKEKVLWHLGIITKKGRYRSFALKKLLEMLTEQEK</sequence>
<gene>
    <name evidence="6" type="ORF">AP3564_01035</name>
</gene>
<dbReference type="CDD" id="cd08438">
    <property type="entry name" value="PBP2_CidR"/>
    <property type="match status" value="1"/>
</dbReference>
<dbReference type="RefSeq" id="WP_066250138.1">
    <property type="nucleotide sequence ID" value="NZ_CP017703.1"/>
</dbReference>
<dbReference type="InterPro" id="IPR050950">
    <property type="entry name" value="HTH-type_LysR_regulators"/>
</dbReference>
<dbReference type="InterPro" id="IPR036388">
    <property type="entry name" value="WH-like_DNA-bd_sf"/>
</dbReference>
<evidence type="ECO:0000256" key="1">
    <source>
        <dbReference type="ARBA" id="ARBA00009437"/>
    </source>
</evidence>
<evidence type="ECO:0000313" key="7">
    <source>
        <dbReference type="Proteomes" id="UP000214606"/>
    </source>
</evidence>